<organism evidence="5 6">
    <name type="scientific">Heliobacterium modesticaldum (strain ATCC 51547 / Ice1)</name>
    <dbReference type="NCBI Taxonomy" id="498761"/>
    <lineage>
        <taxon>Bacteria</taxon>
        <taxon>Bacillati</taxon>
        <taxon>Bacillota</taxon>
        <taxon>Clostridia</taxon>
        <taxon>Eubacteriales</taxon>
        <taxon>Heliobacteriaceae</taxon>
        <taxon>Heliomicrobium</taxon>
    </lineage>
</organism>
<gene>
    <name evidence="5" type="ORF">HM1_0596</name>
</gene>
<dbReference type="eggNOG" id="COG0582">
    <property type="taxonomic scope" value="Bacteria"/>
</dbReference>
<dbReference type="InterPro" id="IPR011010">
    <property type="entry name" value="DNA_brk_join_enz"/>
</dbReference>
<dbReference type="GO" id="GO:0003677">
    <property type="term" value="F:DNA binding"/>
    <property type="evidence" value="ECO:0007669"/>
    <property type="project" value="UniProtKB-KW"/>
</dbReference>
<dbReference type="GO" id="GO:0015074">
    <property type="term" value="P:DNA integration"/>
    <property type="evidence" value="ECO:0007669"/>
    <property type="project" value="InterPro"/>
</dbReference>
<dbReference type="InterPro" id="IPR002104">
    <property type="entry name" value="Integrase_catalytic"/>
</dbReference>
<dbReference type="STRING" id="498761.HM1_0596"/>
<dbReference type="Proteomes" id="UP000008550">
    <property type="component" value="Chromosome"/>
</dbReference>
<dbReference type="SUPFAM" id="SSF56349">
    <property type="entry name" value="DNA breaking-rejoining enzymes"/>
    <property type="match status" value="1"/>
</dbReference>
<feature type="domain" description="Tyr recombinase" evidence="4">
    <location>
        <begin position="103"/>
        <end position="311"/>
    </location>
</feature>
<dbReference type="GO" id="GO:0006310">
    <property type="term" value="P:DNA recombination"/>
    <property type="evidence" value="ECO:0007669"/>
    <property type="project" value="UniProtKB-KW"/>
</dbReference>
<dbReference type="EMBL" id="CP000930">
    <property type="protein sequence ID" value="ABZ83201.1"/>
    <property type="molecule type" value="Genomic_DNA"/>
</dbReference>
<accession>B0TG44</accession>
<dbReference type="RefSeq" id="WP_012281357.1">
    <property type="nucleotide sequence ID" value="NC_010337.2"/>
</dbReference>
<keyword evidence="2" id="KW-0238">DNA-binding</keyword>
<keyword evidence="6" id="KW-1185">Reference proteome</keyword>
<reference evidence="5 6" key="1">
    <citation type="journal article" date="2008" name="J. Bacteriol.">
        <title>The genome of Heliobacterium modesticaldum, a phototrophic representative of the Firmicutes containing the simplest photosynthetic apparatus.</title>
        <authorList>
            <person name="Sattley W.M."/>
            <person name="Madigan M.T."/>
            <person name="Swingley W.D."/>
            <person name="Cheung P.C."/>
            <person name="Clocksin K.M."/>
            <person name="Conrad A.L."/>
            <person name="Dejesa L.C."/>
            <person name="Honchak B.M."/>
            <person name="Jung D.O."/>
            <person name="Karbach L.E."/>
            <person name="Kurdoglu A."/>
            <person name="Lahiri S."/>
            <person name="Mastrian S.D."/>
            <person name="Page L.E."/>
            <person name="Taylor H.L."/>
            <person name="Wang Z.T."/>
            <person name="Raymond J."/>
            <person name="Chen M."/>
            <person name="Blankenship R.E."/>
            <person name="Touchman J.W."/>
        </authorList>
    </citation>
    <scope>NUCLEOTIDE SEQUENCE [LARGE SCALE GENOMIC DNA]</scope>
    <source>
        <strain evidence="6">ATCC 51547 / Ice1</strain>
    </source>
</reference>
<dbReference type="Gene3D" id="1.10.443.10">
    <property type="entry name" value="Intergrase catalytic core"/>
    <property type="match status" value="1"/>
</dbReference>
<dbReference type="PANTHER" id="PTHR30349">
    <property type="entry name" value="PHAGE INTEGRASE-RELATED"/>
    <property type="match status" value="1"/>
</dbReference>
<dbReference type="InterPro" id="IPR050090">
    <property type="entry name" value="Tyrosine_recombinase_XerCD"/>
</dbReference>
<dbReference type="PANTHER" id="PTHR30349:SF41">
    <property type="entry name" value="INTEGRASE_RECOMBINASE PROTEIN MJ0367-RELATED"/>
    <property type="match status" value="1"/>
</dbReference>
<proteinExistence type="inferred from homology"/>
<dbReference type="Pfam" id="PF00589">
    <property type="entry name" value="Phage_integrase"/>
    <property type="match status" value="1"/>
</dbReference>
<dbReference type="InterPro" id="IPR013762">
    <property type="entry name" value="Integrase-like_cat_sf"/>
</dbReference>
<evidence type="ECO:0000256" key="1">
    <source>
        <dbReference type="ARBA" id="ARBA00008857"/>
    </source>
</evidence>
<dbReference type="PROSITE" id="PS51898">
    <property type="entry name" value="TYR_RECOMBINASE"/>
    <property type="match status" value="1"/>
</dbReference>
<sequence length="326" mass="37404">MIYIFKSAFSSEMVQHLTLLHSAGKYIFQIQSSLTDLDKYLVTNGFTSKVLDANTISAWLKTRDVSMKTKIKNLSHVKGFVKYLASLKIEASCPELPKMQQEYVPYVFSDAEIKRIVSAADNFEARNSLTRSVLVFPVLLRILYGCGLRLGEGRSLCWTDADLENGVLTIREAKNLKQRFVPMDDSLTNFLKDYKKMTHSDGICREYLFESDLHPGKPFKNNTFYEWFTRVLKVADVNYAKLNNRKRGPCPHCLRHCFTLKSFLKSDNEGRRFEDTAPFLAAYLGHDSAKETEAYLRSNHTVYEQSHQRVNAAIGNLFPEVSFDEN</sequence>
<keyword evidence="3" id="KW-0233">DNA recombination</keyword>
<evidence type="ECO:0000313" key="5">
    <source>
        <dbReference type="EMBL" id="ABZ83201.1"/>
    </source>
</evidence>
<evidence type="ECO:0000259" key="4">
    <source>
        <dbReference type="PROSITE" id="PS51898"/>
    </source>
</evidence>
<comment type="similarity">
    <text evidence="1">Belongs to the 'phage' integrase family.</text>
</comment>
<evidence type="ECO:0000313" key="6">
    <source>
        <dbReference type="Proteomes" id="UP000008550"/>
    </source>
</evidence>
<dbReference type="KEGG" id="hmo:HM1_0596"/>
<evidence type="ECO:0000256" key="3">
    <source>
        <dbReference type="ARBA" id="ARBA00023172"/>
    </source>
</evidence>
<evidence type="ECO:0000256" key="2">
    <source>
        <dbReference type="ARBA" id="ARBA00023125"/>
    </source>
</evidence>
<name>B0TG44_HELMI</name>
<dbReference type="OrthoDB" id="9766545at2"/>
<dbReference type="HOGENOM" id="CLU_027562_10_1_9"/>
<dbReference type="AlphaFoldDB" id="B0TG44"/>
<protein>
    <submittedName>
        <fullName evidence="5">Phage integrase, putative</fullName>
    </submittedName>
</protein>